<keyword evidence="4" id="KW-0804">Transcription</keyword>
<sequence length="191" mass="22625">MNNKPDEYYIKQTLNGDVNAYAFLVEKYKHMVYTLTIRIVKNKEEAEEVSQDVFVKAYKNLKNFKGEAKFSTWIYKIGYYASLDVVKRNKRYINSENIDEINEGDIGNMQDAIVYLEDEERKKVINDALLKLNEDERTILTLYYFEELPIKEITKIINLSEDNIKVKLFRSRKKLASILKYVIEPRTIDLI</sequence>
<feature type="domain" description="RNA polymerase sigma factor 70 region 4 type 2" evidence="6">
    <location>
        <begin position="125"/>
        <end position="175"/>
    </location>
</feature>
<organism evidence="7 8">
    <name type="scientific">Lutibacter flavus</name>
    <dbReference type="NCBI Taxonomy" id="691689"/>
    <lineage>
        <taxon>Bacteria</taxon>
        <taxon>Pseudomonadati</taxon>
        <taxon>Bacteroidota</taxon>
        <taxon>Flavobacteriia</taxon>
        <taxon>Flavobacteriales</taxon>
        <taxon>Flavobacteriaceae</taxon>
        <taxon>Lutibacter</taxon>
    </lineage>
</organism>
<keyword evidence="3" id="KW-0731">Sigma factor</keyword>
<dbReference type="RefSeq" id="WP_089376615.1">
    <property type="nucleotide sequence ID" value="NZ_FZNX01000001.1"/>
</dbReference>
<dbReference type="SUPFAM" id="SSF88659">
    <property type="entry name" value="Sigma3 and sigma4 domains of RNA polymerase sigma factors"/>
    <property type="match status" value="1"/>
</dbReference>
<reference evidence="8" key="1">
    <citation type="submission" date="2017-06" db="EMBL/GenBank/DDBJ databases">
        <authorList>
            <person name="Varghese N."/>
            <person name="Submissions S."/>
        </authorList>
    </citation>
    <scope>NUCLEOTIDE SEQUENCE [LARGE SCALE GENOMIC DNA]</scope>
    <source>
        <strain evidence="8">DSM 27993</strain>
    </source>
</reference>
<proteinExistence type="inferred from homology"/>
<dbReference type="Gene3D" id="1.10.1740.10">
    <property type="match status" value="1"/>
</dbReference>
<dbReference type="GO" id="GO:0006352">
    <property type="term" value="P:DNA-templated transcription initiation"/>
    <property type="evidence" value="ECO:0007669"/>
    <property type="project" value="InterPro"/>
</dbReference>
<keyword evidence="8" id="KW-1185">Reference proteome</keyword>
<dbReference type="GO" id="GO:0016987">
    <property type="term" value="F:sigma factor activity"/>
    <property type="evidence" value="ECO:0007669"/>
    <property type="project" value="UniProtKB-KW"/>
</dbReference>
<comment type="similarity">
    <text evidence="1">Belongs to the sigma-70 factor family. ECF subfamily.</text>
</comment>
<dbReference type="InterPro" id="IPR013324">
    <property type="entry name" value="RNA_pol_sigma_r3/r4-like"/>
</dbReference>
<dbReference type="Proteomes" id="UP000198412">
    <property type="component" value="Unassembled WGS sequence"/>
</dbReference>
<dbReference type="AlphaFoldDB" id="A0A238VBP7"/>
<dbReference type="OrthoDB" id="1027298at2"/>
<dbReference type="SUPFAM" id="SSF88946">
    <property type="entry name" value="Sigma2 domain of RNA polymerase sigma factors"/>
    <property type="match status" value="1"/>
</dbReference>
<accession>A0A238VBP7</accession>
<dbReference type="Pfam" id="PF04542">
    <property type="entry name" value="Sigma70_r2"/>
    <property type="match status" value="1"/>
</dbReference>
<protein>
    <submittedName>
        <fullName evidence="7">RNA polymerase, sigma subunit, ECF family</fullName>
    </submittedName>
</protein>
<evidence type="ECO:0000313" key="8">
    <source>
        <dbReference type="Proteomes" id="UP000198412"/>
    </source>
</evidence>
<dbReference type="Gene3D" id="1.10.10.10">
    <property type="entry name" value="Winged helix-like DNA-binding domain superfamily/Winged helix DNA-binding domain"/>
    <property type="match status" value="1"/>
</dbReference>
<gene>
    <name evidence="7" type="ORF">SAMN04488111_0247</name>
</gene>
<evidence type="ECO:0000259" key="6">
    <source>
        <dbReference type="Pfam" id="PF08281"/>
    </source>
</evidence>
<dbReference type="PANTHER" id="PTHR43133">
    <property type="entry name" value="RNA POLYMERASE ECF-TYPE SIGMA FACTO"/>
    <property type="match status" value="1"/>
</dbReference>
<dbReference type="InterPro" id="IPR036388">
    <property type="entry name" value="WH-like_DNA-bd_sf"/>
</dbReference>
<name>A0A238VBP7_9FLAO</name>
<evidence type="ECO:0000256" key="1">
    <source>
        <dbReference type="ARBA" id="ARBA00010641"/>
    </source>
</evidence>
<feature type="domain" description="RNA polymerase sigma-70 region 2" evidence="5">
    <location>
        <begin position="24"/>
        <end position="91"/>
    </location>
</feature>
<dbReference type="InterPro" id="IPR014284">
    <property type="entry name" value="RNA_pol_sigma-70_dom"/>
</dbReference>
<dbReference type="InterPro" id="IPR039425">
    <property type="entry name" value="RNA_pol_sigma-70-like"/>
</dbReference>
<dbReference type="PANTHER" id="PTHR43133:SF45">
    <property type="entry name" value="RNA POLYMERASE ECF-TYPE SIGMA FACTOR"/>
    <property type="match status" value="1"/>
</dbReference>
<dbReference type="InterPro" id="IPR007627">
    <property type="entry name" value="RNA_pol_sigma70_r2"/>
</dbReference>
<dbReference type="EMBL" id="FZNX01000001">
    <property type="protein sequence ID" value="SNR31815.1"/>
    <property type="molecule type" value="Genomic_DNA"/>
</dbReference>
<evidence type="ECO:0000256" key="2">
    <source>
        <dbReference type="ARBA" id="ARBA00023015"/>
    </source>
</evidence>
<dbReference type="NCBIfam" id="TIGR02937">
    <property type="entry name" value="sigma70-ECF"/>
    <property type="match status" value="1"/>
</dbReference>
<dbReference type="GO" id="GO:0003677">
    <property type="term" value="F:DNA binding"/>
    <property type="evidence" value="ECO:0007669"/>
    <property type="project" value="InterPro"/>
</dbReference>
<evidence type="ECO:0000259" key="5">
    <source>
        <dbReference type="Pfam" id="PF04542"/>
    </source>
</evidence>
<dbReference type="CDD" id="cd06171">
    <property type="entry name" value="Sigma70_r4"/>
    <property type="match status" value="1"/>
</dbReference>
<evidence type="ECO:0000256" key="3">
    <source>
        <dbReference type="ARBA" id="ARBA00023082"/>
    </source>
</evidence>
<dbReference type="Pfam" id="PF08281">
    <property type="entry name" value="Sigma70_r4_2"/>
    <property type="match status" value="1"/>
</dbReference>
<keyword evidence="2" id="KW-0805">Transcription regulation</keyword>
<evidence type="ECO:0000313" key="7">
    <source>
        <dbReference type="EMBL" id="SNR31815.1"/>
    </source>
</evidence>
<dbReference type="InterPro" id="IPR013249">
    <property type="entry name" value="RNA_pol_sigma70_r4_t2"/>
</dbReference>
<dbReference type="InterPro" id="IPR013325">
    <property type="entry name" value="RNA_pol_sigma_r2"/>
</dbReference>
<evidence type="ECO:0000256" key="4">
    <source>
        <dbReference type="ARBA" id="ARBA00023163"/>
    </source>
</evidence>